<dbReference type="Pfam" id="PF05860">
    <property type="entry name" value="TPS"/>
    <property type="match status" value="1"/>
</dbReference>
<dbReference type="SMART" id="SM00912">
    <property type="entry name" value="Haemagg_act"/>
    <property type="match status" value="1"/>
</dbReference>
<dbReference type="InterPro" id="IPR008638">
    <property type="entry name" value="FhaB/CdiA-like_TPS"/>
</dbReference>
<dbReference type="NCBIfam" id="TIGR01901">
    <property type="entry name" value="adhes_NPXG"/>
    <property type="match status" value="1"/>
</dbReference>
<evidence type="ECO:0000313" key="2">
    <source>
        <dbReference type="EMBL" id="NEZ59694.1"/>
    </source>
</evidence>
<sequence>MLTRCLAIASPMNFKFSLLLNALPLWIIGLQGVASAQVSPSSEASVTAPTHIQPATSDTSVVRQSNHQLNILGGQSSGGVEPNLVHQFHQFDVGSDNAANFIVAPDVANVISLINSTQPSAIDGLLQITSDDPNLPSNANLFLVNPAGIIFGQDVTLNLPANLTATTSSGLLFNDRYLLSVDGSISEIALSDHQSEHHSGTPSIRNLVGNPNGYLLFTGSTSSEISAPFSTALPTGSIENQGTLQVPPQASITLIGQYIQNDGNLTAPGGNVNLVAASGDNLLRLTQPGNILGLEVIPADTLQTIASTEAQSAITLLPAANLAEMLTGGEDNNATQLAITADGAFVLNNTPPLTPTAGTVLIRGTVDISDSAIPAPNRLPGQVNILGDQINLIGGSIYANAVDQAGTISIGGMPVVDTFSATYVLIDRSSELSVDSSEANGGVINVWASDTVRFYGEATADGASSDLDGDISINAGNSLDVRRPAVSR</sequence>
<name>A0A6M0RTV5_9CYAN</name>
<evidence type="ECO:0000259" key="1">
    <source>
        <dbReference type="SMART" id="SM00912"/>
    </source>
</evidence>
<comment type="caution">
    <text evidence="2">The sequence shown here is derived from an EMBL/GenBank/DDBJ whole genome shotgun (WGS) entry which is preliminary data.</text>
</comment>
<dbReference type="EMBL" id="QXHD01000004">
    <property type="protein sequence ID" value="NEZ59694.1"/>
    <property type="molecule type" value="Genomic_DNA"/>
</dbReference>
<accession>A0A6M0RTV5</accession>
<organism evidence="2 3">
    <name type="scientific">Adonisia turfae CCMR0081</name>
    <dbReference type="NCBI Taxonomy" id="2292702"/>
    <lineage>
        <taxon>Bacteria</taxon>
        <taxon>Bacillati</taxon>
        <taxon>Cyanobacteriota</taxon>
        <taxon>Adonisia</taxon>
        <taxon>Adonisia turfae</taxon>
    </lineage>
</organism>
<dbReference type="AlphaFoldDB" id="A0A6M0RTV5"/>
<evidence type="ECO:0000313" key="3">
    <source>
        <dbReference type="Proteomes" id="UP000481033"/>
    </source>
</evidence>
<dbReference type="Gene3D" id="2.160.20.10">
    <property type="entry name" value="Single-stranded right-handed beta-helix, Pectin lyase-like"/>
    <property type="match status" value="1"/>
</dbReference>
<gene>
    <name evidence="2" type="ORF">DXZ20_29455</name>
</gene>
<dbReference type="InterPro" id="IPR012334">
    <property type="entry name" value="Pectin_lyas_fold"/>
</dbReference>
<proteinExistence type="predicted"/>
<feature type="domain" description="Filamentous haemagglutinin FhaB/tRNA nuclease CdiA-like TPS" evidence="1">
    <location>
        <begin position="52"/>
        <end position="174"/>
    </location>
</feature>
<reference evidence="2 3" key="1">
    <citation type="journal article" date="2020" name="Microb. Ecol.">
        <title>Ecogenomics of the Marine Benthic Filamentous Cyanobacterium Adonisia.</title>
        <authorList>
            <person name="Walter J.M."/>
            <person name="Coutinho F.H."/>
            <person name="Leomil L."/>
            <person name="Hargreaves P.I."/>
            <person name="Campeao M.E."/>
            <person name="Vieira V.V."/>
            <person name="Silva B.S."/>
            <person name="Fistarol G.O."/>
            <person name="Salomon P.S."/>
            <person name="Sawabe T."/>
            <person name="Mino S."/>
            <person name="Hosokawa M."/>
            <person name="Miyashita H."/>
            <person name="Maruyama F."/>
            <person name="van Verk M.C."/>
            <person name="Dutilh B.E."/>
            <person name="Thompson C.C."/>
            <person name="Thompson F.L."/>
        </authorList>
    </citation>
    <scope>NUCLEOTIDE SEQUENCE [LARGE SCALE GENOMIC DNA]</scope>
    <source>
        <strain evidence="2 3">CCMR0081</strain>
    </source>
</reference>
<dbReference type="InterPro" id="IPR011050">
    <property type="entry name" value="Pectin_lyase_fold/virulence"/>
</dbReference>
<protein>
    <submittedName>
        <fullName evidence="2">Filamentous hemagglutinin N-terminal domain-containing protein</fullName>
    </submittedName>
</protein>
<dbReference type="Proteomes" id="UP000481033">
    <property type="component" value="Unassembled WGS sequence"/>
</dbReference>
<keyword evidence="3" id="KW-1185">Reference proteome</keyword>
<dbReference type="SUPFAM" id="SSF51126">
    <property type="entry name" value="Pectin lyase-like"/>
    <property type="match status" value="1"/>
</dbReference>